<keyword evidence="3" id="KW-1185">Reference proteome</keyword>
<dbReference type="OrthoDB" id="5960226at2759"/>
<feature type="domain" description="MRN complex-interacting protein N-terminal" evidence="1">
    <location>
        <begin position="7"/>
        <end position="107"/>
    </location>
</feature>
<dbReference type="InterPro" id="IPR049472">
    <property type="entry name" value="MRNIP_N"/>
</dbReference>
<dbReference type="InterPro" id="IPR032739">
    <property type="entry name" value="MRNIP"/>
</dbReference>
<dbReference type="EMBL" id="CAKXAJ010026465">
    <property type="protein sequence ID" value="CAH2268763.1"/>
    <property type="molecule type" value="Genomic_DNA"/>
</dbReference>
<name>A0A8S4SQ25_9NEOP</name>
<dbReference type="PANTHER" id="PTHR15863:SF2">
    <property type="entry name" value="MRN COMPLEX-INTERACTING PROTEIN"/>
    <property type="match status" value="1"/>
</dbReference>
<evidence type="ECO:0000259" key="1">
    <source>
        <dbReference type="Pfam" id="PF15749"/>
    </source>
</evidence>
<proteinExistence type="predicted"/>
<organism evidence="2 3">
    <name type="scientific">Pararge aegeria aegeria</name>
    <dbReference type="NCBI Taxonomy" id="348720"/>
    <lineage>
        <taxon>Eukaryota</taxon>
        <taxon>Metazoa</taxon>
        <taxon>Ecdysozoa</taxon>
        <taxon>Arthropoda</taxon>
        <taxon>Hexapoda</taxon>
        <taxon>Insecta</taxon>
        <taxon>Pterygota</taxon>
        <taxon>Neoptera</taxon>
        <taxon>Endopterygota</taxon>
        <taxon>Lepidoptera</taxon>
        <taxon>Glossata</taxon>
        <taxon>Ditrysia</taxon>
        <taxon>Papilionoidea</taxon>
        <taxon>Nymphalidae</taxon>
        <taxon>Satyrinae</taxon>
        <taxon>Satyrini</taxon>
        <taxon>Parargina</taxon>
        <taxon>Pararge</taxon>
    </lineage>
</organism>
<dbReference type="Pfam" id="PF15749">
    <property type="entry name" value="MRNIP"/>
    <property type="match status" value="1"/>
</dbReference>
<dbReference type="PANTHER" id="PTHR15863">
    <property type="entry name" value="MRN COMPLEX-INTERACTING PROTEIN"/>
    <property type="match status" value="1"/>
</dbReference>
<dbReference type="AlphaFoldDB" id="A0A8S4SQ25"/>
<protein>
    <submittedName>
        <fullName evidence="2">Jg23786 protein</fullName>
    </submittedName>
</protein>
<sequence length="314" mass="36938">MPQVFQVLRCYKCSIFQVHQTRKDNKWKCKVCGEKQSLKRHYNIGTAKDCRIHVQKLNNMRGDIMETLKLKADSDSDFEDDTENNTKIISTQVLANNTKKESKWTAYIEKEEIVDEKDPEYIDNIEVCLELPNKRKINTKTKRFKVPKVSNNNDCYEKTNIMNNLSTLNSDEINSFNLKNNCTITYTYDTSSVNNNLESSRAKKDVNKSANFQTNKASKWAQYENSDHFEDTENDRNYTIENKEYFDDHRPKIVEYNNPKKEKNTVYNEQKYIRDGNEKINHFLKTEIDTPPLPNKPIFALCDDDSDLDKILDF</sequence>
<evidence type="ECO:0000313" key="3">
    <source>
        <dbReference type="Proteomes" id="UP000838756"/>
    </source>
</evidence>
<dbReference type="GO" id="GO:0005634">
    <property type="term" value="C:nucleus"/>
    <property type="evidence" value="ECO:0007669"/>
    <property type="project" value="TreeGrafter"/>
</dbReference>
<comment type="caution">
    <text evidence="2">The sequence shown here is derived from an EMBL/GenBank/DDBJ whole genome shotgun (WGS) entry which is preliminary data.</text>
</comment>
<dbReference type="GO" id="GO:0003682">
    <property type="term" value="F:chromatin binding"/>
    <property type="evidence" value="ECO:0007669"/>
    <property type="project" value="TreeGrafter"/>
</dbReference>
<reference evidence="2" key="1">
    <citation type="submission" date="2022-03" db="EMBL/GenBank/DDBJ databases">
        <authorList>
            <person name="Lindestad O."/>
        </authorList>
    </citation>
    <scope>NUCLEOTIDE SEQUENCE</scope>
</reference>
<dbReference type="GO" id="GO:0007095">
    <property type="term" value="P:mitotic G2 DNA damage checkpoint signaling"/>
    <property type="evidence" value="ECO:0007669"/>
    <property type="project" value="TreeGrafter"/>
</dbReference>
<accession>A0A8S4SQ25</accession>
<gene>
    <name evidence="2" type="primary">jg23786</name>
    <name evidence="2" type="ORF">PAEG_LOCUS27088</name>
</gene>
<dbReference type="Proteomes" id="UP000838756">
    <property type="component" value="Unassembled WGS sequence"/>
</dbReference>
<evidence type="ECO:0000313" key="2">
    <source>
        <dbReference type="EMBL" id="CAH2268763.1"/>
    </source>
</evidence>